<organism evidence="3 4">
    <name type="scientific">Digitaria exilis</name>
    <dbReference type="NCBI Taxonomy" id="1010633"/>
    <lineage>
        <taxon>Eukaryota</taxon>
        <taxon>Viridiplantae</taxon>
        <taxon>Streptophyta</taxon>
        <taxon>Embryophyta</taxon>
        <taxon>Tracheophyta</taxon>
        <taxon>Spermatophyta</taxon>
        <taxon>Magnoliopsida</taxon>
        <taxon>Liliopsida</taxon>
        <taxon>Poales</taxon>
        <taxon>Poaceae</taxon>
        <taxon>PACMAD clade</taxon>
        <taxon>Panicoideae</taxon>
        <taxon>Panicodae</taxon>
        <taxon>Paniceae</taxon>
        <taxon>Anthephorinae</taxon>
        <taxon>Digitaria</taxon>
    </lineage>
</organism>
<dbReference type="EMBL" id="JACEFO010001184">
    <property type="protein sequence ID" value="KAF8746764.1"/>
    <property type="molecule type" value="Genomic_DNA"/>
</dbReference>
<evidence type="ECO:0000313" key="3">
    <source>
        <dbReference type="EMBL" id="KAF8746764.1"/>
    </source>
</evidence>
<keyword evidence="4" id="KW-1185">Reference proteome</keyword>
<evidence type="ECO:0000256" key="2">
    <source>
        <dbReference type="SAM" id="SignalP"/>
    </source>
</evidence>
<name>A0A835FDW2_9POAL</name>
<keyword evidence="2" id="KW-0732">Signal</keyword>
<evidence type="ECO:0000256" key="1">
    <source>
        <dbReference type="SAM" id="MobiDB-lite"/>
    </source>
</evidence>
<protein>
    <recommendedName>
        <fullName evidence="5">Legume lectin domain-containing protein</fullName>
    </recommendedName>
</protein>
<sequence>MQQALKHPFLFLFLFLFLYPEREHPLRPVNNRLSPFIVELGFGSEVEHLGTPPPSPQLPSNSPTSVPPPLTGLILHLPFLPPPEHLGRVTPTRAASLRLVRLHCCRWSSSTPLPLAERVVHDSAPTRAAPSLPVKRAFHPPPPASTRSAHAMLCRRQHHEVEETAAAGPSAVASPLPNAVALPSAPLRLAPSRVVALSRDGPSVVARPWAMLLLLLASRFHFLLLHRLQAQLNSGTFTNMCRSAGMAHLLLLTCLAYLNAEAPPPSSSRMACFTVALGNSSAASPGCLSKMGQEPGGGHGAAPSVCLSKSGQEGGGGDDGADWSSDEAERRQTCLKQPSGCAPCFVSSSSSTTSTLQPSLSPAAAAIDEFLYSGFAAGSSNLSLDCVTTLTNFTEMQKGNAFHPTPLCLRGSIVGIVPVTPCMGGHSLKLVVYLLRLDTVLMSPEFHDLDNNHVGVDVNTLDSTAAASAGYYDDSHIVGKTDAPACKIDEKQANGKLVKVPNPAYEDLFAQDHQVVGLIFSSVGKDVFLQITNMFTAQFHARTMDIRLTMTTTKKGGWRIWSWSWQPVTVQRHPVQLHRLQAAMPIAAAAAYSVDINWYTDMGATDHVTSELEKLSVRDSTRKVTTSAWQAVQPPAAALTSSLPDHVRLSPVATTSSIGVRGSMMAGHLQRRLDFLWLHRHTLYQL</sequence>
<accession>A0A835FDW2</accession>
<proteinExistence type="predicted"/>
<comment type="caution">
    <text evidence="3">The sequence shown here is derived from an EMBL/GenBank/DDBJ whole genome shotgun (WGS) entry which is preliminary data.</text>
</comment>
<dbReference type="InterPro" id="IPR013320">
    <property type="entry name" value="ConA-like_dom_sf"/>
</dbReference>
<feature type="chain" id="PRO_5032595124" description="Legume lectin domain-containing protein" evidence="2">
    <location>
        <begin position="26"/>
        <end position="686"/>
    </location>
</feature>
<reference evidence="3" key="1">
    <citation type="submission" date="2020-07" db="EMBL/GenBank/DDBJ databases">
        <title>Genome sequence and genetic diversity analysis of an under-domesticated orphan crop, white fonio (Digitaria exilis).</title>
        <authorList>
            <person name="Bennetzen J.L."/>
            <person name="Chen S."/>
            <person name="Ma X."/>
            <person name="Wang X."/>
            <person name="Yssel A.E.J."/>
            <person name="Chaluvadi S.R."/>
            <person name="Johnson M."/>
            <person name="Gangashetty P."/>
            <person name="Hamidou F."/>
            <person name="Sanogo M.D."/>
            <person name="Zwaenepoel A."/>
            <person name="Wallace J."/>
            <person name="Van De Peer Y."/>
            <person name="Van Deynze A."/>
        </authorList>
    </citation>
    <scope>NUCLEOTIDE SEQUENCE</scope>
    <source>
        <tissue evidence="3">Leaves</tissue>
    </source>
</reference>
<dbReference type="OrthoDB" id="782726at2759"/>
<evidence type="ECO:0000313" key="4">
    <source>
        <dbReference type="Proteomes" id="UP000636709"/>
    </source>
</evidence>
<feature type="region of interest" description="Disordered" evidence="1">
    <location>
        <begin position="293"/>
        <end position="329"/>
    </location>
</feature>
<dbReference type="AlphaFoldDB" id="A0A835FDW2"/>
<dbReference type="SUPFAM" id="SSF49899">
    <property type="entry name" value="Concanavalin A-like lectins/glucanases"/>
    <property type="match status" value="1"/>
</dbReference>
<dbReference type="Proteomes" id="UP000636709">
    <property type="component" value="Unassembled WGS sequence"/>
</dbReference>
<feature type="signal peptide" evidence="2">
    <location>
        <begin position="1"/>
        <end position="25"/>
    </location>
</feature>
<evidence type="ECO:0008006" key="5">
    <source>
        <dbReference type="Google" id="ProtNLM"/>
    </source>
</evidence>
<gene>
    <name evidence="3" type="ORF">HU200_013333</name>
</gene>